<name>A0A6S6UAD7_9BACT</name>
<gene>
    <name evidence="2" type="ORF">HELGO_WM57735</name>
</gene>
<accession>A0A6S6UAD7</accession>
<proteinExistence type="predicted"/>
<dbReference type="EMBL" id="CACVAR010000356">
    <property type="protein sequence ID" value="CAA6823679.1"/>
    <property type="molecule type" value="Genomic_DNA"/>
</dbReference>
<evidence type="ECO:0000313" key="2">
    <source>
        <dbReference type="EMBL" id="CAA6823679.1"/>
    </source>
</evidence>
<evidence type="ECO:0000256" key="1">
    <source>
        <dbReference type="SAM" id="SignalP"/>
    </source>
</evidence>
<feature type="chain" id="PRO_5028370639" description="Periplasmic protein" evidence="1">
    <location>
        <begin position="18"/>
        <end position="265"/>
    </location>
</feature>
<evidence type="ECO:0008006" key="3">
    <source>
        <dbReference type="Google" id="ProtNLM"/>
    </source>
</evidence>
<feature type="non-terminal residue" evidence="2">
    <location>
        <position position="265"/>
    </location>
</feature>
<protein>
    <recommendedName>
        <fullName evidence="3">Periplasmic protein</fullName>
    </recommendedName>
</protein>
<feature type="signal peptide" evidence="1">
    <location>
        <begin position="1"/>
        <end position="17"/>
    </location>
</feature>
<reference evidence="2" key="1">
    <citation type="submission" date="2020-01" db="EMBL/GenBank/DDBJ databases">
        <authorList>
            <person name="Meier V. D."/>
            <person name="Meier V D."/>
        </authorList>
    </citation>
    <scope>NUCLEOTIDE SEQUENCE</scope>
    <source>
        <strain evidence="2">HLG_WM_MAG_03</strain>
    </source>
</reference>
<keyword evidence="1" id="KW-0732">Signal</keyword>
<organism evidence="2">
    <name type="scientific">uncultured Sulfurovum sp</name>
    <dbReference type="NCBI Taxonomy" id="269237"/>
    <lineage>
        <taxon>Bacteria</taxon>
        <taxon>Pseudomonadati</taxon>
        <taxon>Campylobacterota</taxon>
        <taxon>Epsilonproteobacteria</taxon>
        <taxon>Campylobacterales</taxon>
        <taxon>Sulfurovaceae</taxon>
        <taxon>Sulfurovum</taxon>
        <taxon>environmental samples</taxon>
    </lineage>
</organism>
<sequence>MKRFVPYLLLLPFTVMAENNFLQTQYTSLKKGSTQDQVISLFGKAEHKESFLTGDLDVEAGITANAVLKKSSSINYFNALNDDDFLIHQLSVNYYFNHQSMLSLGREDMSLNLLNGSFDGALVASAFDDLFVKAFYFKHYAYLVPTFYLHGELDGMAGISLNYSKSWFDSELTYFNENSEHRSSLYLGLLNKPYKAGIEHMQFLSSGRANERAYKLHMGMRHKAFYAETGFMHVYDGGLQNIYTFGGSEFNSFGLTSFMNNPNAK</sequence>
<dbReference type="AlphaFoldDB" id="A0A6S6UAD7"/>